<dbReference type="GO" id="GO:0008840">
    <property type="term" value="F:4-hydroxy-tetrahydrodipicolinate synthase activity"/>
    <property type="evidence" value="ECO:0007669"/>
    <property type="project" value="UniProtKB-UniRule"/>
</dbReference>
<accession>A0A0R1TQW8</accession>
<evidence type="ECO:0000256" key="13">
    <source>
        <dbReference type="PIRNR" id="PIRNR001365"/>
    </source>
</evidence>
<dbReference type="eggNOG" id="COG0329">
    <property type="taxonomic scope" value="Bacteria"/>
</dbReference>
<evidence type="ECO:0000256" key="15">
    <source>
        <dbReference type="PIRSR" id="PIRSR001365-2"/>
    </source>
</evidence>
<dbReference type="EC" id="4.3.3.7" evidence="4 12"/>
<feature type="site" description="Part of a proton relay during catalysis" evidence="12">
    <location>
        <position position="111"/>
    </location>
</feature>
<gene>
    <name evidence="12" type="primary">dapA</name>
    <name evidence="16" type="ORF">FC32_GL001101</name>
</gene>
<comment type="subcellular location">
    <subcellularLocation>
        <location evidence="12">Cytoplasm</location>
    </subcellularLocation>
</comment>
<dbReference type="NCBIfam" id="TIGR00674">
    <property type="entry name" value="dapA"/>
    <property type="match status" value="1"/>
</dbReference>
<comment type="catalytic activity">
    <reaction evidence="11 12">
        <text>L-aspartate 4-semialdehyde + pyruvate = (2S,4S)-4-hydroxy-2,3,4,5-tetrahydrodipicolinate + H2O + H(+)</text>
        <dbReference type="Rhea" id="RHEA:34171"/>
        <dbReference type="ChEBI" id="CHEBI:15361"/>
        <dbReference type="ChEBI" id="CHEBI:15377"/>
        <dbReference type="ChEBI" id="CHEBI:15378"/>
        <dbReference type="ChEBI" id="CHEBI:67139"/>
        <dbReference type="ChEBI" id="CHEBI:537519"/>
        <dbReference type="EC" id="4.3.3.7"/>
    </reaction>
</comment>
<comment type="subunit">
    <text evidence="12">Homotetramer; dimer of dimers.</text>
</comment>
<keyword evidence="10 12" id="KW-0704">Schiff base</keyword>
<dbReference type="AlphaFoldDB" id="A0A0R1TQW8"/>
<dbReference type="PANTHER" id="PTHR12128">
    <property type="entry name" value="DIHYDRODIPICOLINATE SYNTHASE"/>
    <property type="match status" value="1"/>
</dbReference>
<evidence type="ECO:0000256" key="9">
    <source>
        <dbReference type="ARBA" id="ARBA00023239"/>
    </source>
</evidence>
<evidence type="ECO:0000256" key="8">
    <source>
        <dbReference type="ARBA" id="ARBA00023154"/>
    </source>
</evidence>
<keyword evidence="6 12" id="KW-0028">Amino-acid biosynthesis</keyword>
<feature type="binding site" evidence="12 15">
    <location>
        <position position="48"/>
    </location>
    <ligand>
        <name>pyruvate</name>
        <dbReference type="ChEBI" id="CHEBI:15361"/>
    </ligand>
</feature>
<dbReference type="InterPro" id="IPR005263">
    <property type="entry name" value="DapA"/>
</dbReference>
<sequence length="300" mass="32803">MKLTEAQLITAIVTPFDRNDQIDFEVLKNLTAHLLETGSQCFVIGGTTGETPTLSRTEQLELYQNFAKIIDHRVPVIAGCGSNNTKETLRLINEVAKIDGVDYALTVVPYYNKPDQDGMKAHFEYLAKNANLPLIIYNIPGRTGVKMEKETVVELAKLENIVGIKQCADLTELAYIIENTHDFAVYTGEDTQALAAKTLGANGVISVASHLYGKEISAMYHALATGELAKAGQLQRELTPKMQALFMYPSPSPVKAVLNAQGFAVGQTRLPIVSLDEVKKQKLAQALGLAKDALHTNECR</sequence>
<evidence type="ECO:0000256" key="14">
    <source>
        <dbReference type="PIRSR" id="PIRSR001365-1"/>
    </source>
</evidence>
<dbReference type="RefSeq" id="WP_025087694.1">
    <property type="nucleotide sequence ID" value="NZ_AZFT01000053.1"/>
</dbReference>
<evidence type="ECO:0000256" key="4">
    <source>
        <dbReference type="ARBA" id="ARBA00012086"/>
    </source>
</evidence>
<evidence type="ECO:0000256" key="11">
    <source>
        <dbReference type="ARBA" id="ARBA00047836"/>
    </source>
</evidence>
<dbReference type="GO" id="GO:0009089">
    <property type="term" value="P:lysine biosynthetic process via diaminopimelate"/>
    <property type="evidence" value="ECO:0007669"/>
    <property type="project" value="UniProtKB-UniRule"/>
</dbReference>
<evidence type="ECO:0000256" key="3">
    <source>
        <dbReference type="ARBA" id="ARBA00007592"/>
    </source>
</evidence>
<protein>
    <recommendedName>
        <fullName evidence="4 12">4-hydroxy-tetrahydrodipicolinate synthase</fullName>
        <shortName evidence="12">HTPA synthase</shortName>
        <ecNumber evidence="4 12">4.3.3.7</ecNumber>
    </recommendedName>
</protein>
<keyword evidence="8 12" id="KW-0457">Lysine biosynthesis</keyword>
<dbReference type="SUPFAM" id="SSF51569">
    <property type="entry name" value="Aldolase"/>
    <property type="match status" value="1"/>
</dbReference>
<name>A0A0R1TQW8_9LACO</name>
<dbReference type="UniPathway" id="UPA00034">
    <property type="reaction ID" value="UER00017"/>
</dbReference>
<evidence type="ECO:0000256" key="6">
    <source>
        <dbReference type="ARBA" id="ARBA00022605"/>
    </source>
</evidence>
<feature type="active site" description="Proton donor/acceptor" evidence="12 14">
    <location>
        <position position="137"/>
    </location>
</feature>
<dbReference type="PIRSF" id="PIRSF001365">
    <property type="entry name" value="DHDPS"/>
    <property type="match status" value="1"/>
</dbReference>
<dbReference type="Pfam" id="PF00701">
    <property type="entry name" value="DHDPS"/>
    <property type="match status" value="1"/>
</dbReference>
<evidence type="ECO:0000256" key="1">
    <source>
        <dbReference type="ARBA" id="ARBA00003294"/>
    </source>
</evidence>
<comment type="caution">
    <text evidence="16">The sequence shown here is derived from an EMBL/GenBank/DDBJ whole genome shotgun (WGS) entry which is preliminary data.</text>
</comment>
<dbReference type="Gene3D" id="3.20.20.70">
    <property type="entry name" value="Aldolase class I"/>
    <property type="match status" value="1"/>
</dbReference>
<keyword evidence="7 12" id="KW-0220">Diaminopimelate biosynthesis</keyword>
<dbReference type="PATRIC" id="fig|1423724.4.peg.1144"/>
<keyword evidence="17" id="KW-1185">Reference proteome</keyword>
<dbReference type="SMART" id="SM01130">
    <property type="entry name" value="DHDPS"/>
    <property type="match status" value="1"/>
</dbReference>
<evidence type="ECO:0000313" key="17">
    <source>
        <dbReference type="Proteomes" id="UP000051324"/>
    </source>
</evidence>
<dbReference type="GO" id="GO:0005829">
    <property type="term" value="C:cytosol"/>
    <property type="evidence" value="ECO:0007669"/>
    <property type="project" value="TreeGrafter"/>
</dbReference>
<organism evidence="16 17">
    <name type="scientific">Ligilactobacillus apodemi DSM 16634 = JCM 16172</name>
    <dbReference type="NCBI Taxonomy" id="1423724"/>
    <lineage>
        <taxon>Bacteria</taxon>
        <taxon>Bacillati</taxon>
        <taxon>Bacillota</taxon>
        <taxon>Bacilli</taxon>
        <taxon>Lactobacillales</taxon>
        <taxon>Lactobacillaceae</taxon>
        <taxon>Ligilactobacillus</taxon>
    </lineage>
</organism>
<dbReference type="HAMAP" id="MF_00418">
    <property type="entry name" value="DapA"/>
    <property type="match status" value="1"/>
</dbReference>
<dbReference type="Proteomes" id="UP000051324">
    <property type="component" value="Unassembled WGS sequence"/>
</dbReference>
<reference evidence="16 17" key="1">
    <citation type="journal article" date="2015" name="Genome Announc.">
        <title>Expanding the biotechnology potential of lactobacilli through comparative genomics of 213 strains and associated genera.</title>
        <authorList>
            <person name="Sun Z."/>
            <person name="Harris H.M."/>
            <person name="McCann A."/>
            <person name="Guo C."/>
            <person name="Argimon S."/>
            <person name="Zhang W."/>
            <person name="Yang X."/>
            <person name="Jeffery I.B."/>
            <person name="Cooney J.C."/>
            <person name="Kagawa T.F."/>
            <person name="Liu W."/>
            <person name="Song Y."/>
            <person name="Salvetti E."/>
            <person name="Wrobel A."/>
            <person name="Rasinkangas P."/>
            <person name="Parkhill J."/>
            <person name="Rea M.C."/>
            <person name="O'Sullivan O."/>
            <person name="Ritari J."/>
            <person name="Douillard F.P."/>
            <person name="Paul Ross R."/>
            <person name="Yang R."/>
            <person name="Briner A.E."/>
            <person name="Felis G.E."/>
            <person name="de Vos W.M."/>
            <person name="Barrangou R."/>
            <person name="Klaenhammer T.R."/>
            <person name="Caufield P.W."/>
            <person name="Cui Y."/>
            <person name="Zhang H."/>
            <person name="O'Toole P.W."/>
        </authorList>
    </citation>
    <scope>NUCLEOTIDE SEQUENCE [LARGE SCALE GENOMIC DNA]</scope>
    <source>
        <strain evidence="16 17">DSM 16634</strain>
    </source>
</reference>
<evidence type="ECO:0000256" key="10">
    <source>
        <dbReference type="ARBA" id="ARBA00023270"/>
    </source>
</evidence>
<feature type="active site" description="Schiff-base intermediate with substrate" evidence="12 14">
    <location>
        <position position="165"/>
    </location>
</feature>
<dbReference type="STRING" id="1423724.FC32_GL001101"/>
<dbReference type="InterPro" id="IPR013785">
    <property type="entry name" value="Aldolase_TIM"/>
</dbReference>
<feature type="site" description="Part of a proton relay during catalysis" evidence="12">
    <location>
        <position position="47"/>
    </location>
</feature>
<keyword evidence="9 12" id="KW-0456">Lyase</keyword>
<dbReference type="PROSITE" id="PS00666">
    <property type="entry name" value="DHDPS_2"/>
    <property type="match status" value="1"/>
</dbReference>
<dbReference type="PANTHER" id="PTHR12128:SF66">
    <property type="entry name" value="4-HYDROXY-2-OXOGLUTARATE ALDOLASE, MITOCHONDRIAL"/>
    <property type="match status" value="1"/>
</dbReference>
<comment type="similarity">
    <text evidence="3 12 13">Belongs to the DapA family.</text>
</comment>
<dbReference type="OrthoDB" id="9782828at2"/>
<dbReference type="InterPro" id="IPR002220">
    <property type="entry name" value="DapA-like"/>
</dbReference>
<comment type="function">
    <text evidence="1 12">Catalyzes the condensation of (S)-aspartate-beta-semialdehyde [(S)-ASA] and pyruvate to 4-hydroxy-tetrahydrodipicolinate (HTPA).</text>
</comment>
<dbReference type="InterPro" id="IPR020625">
    <property type="entry name" value="Schiff_base-form_aldolases_AS"/>
</dbReference>
<comment type="pathway">
    <text evidence="2 12">Amino-acid biosynthesis; L-lysine biosynthesis via DAP pathway; (S)-tetrahydrodipicolinate from L-aspartate: step 3/4.</text>
</comment>
<dbReference type="GO" id="GO:0019877">
    <property type="term" value="P:diaminopimelate biosynthetic process"/>
    <property type="evidence" value="ECO:0007669"/>
    <property type="project" value="UniProtKB-UniRule"/>
</dbReference>
<evidence type="ECO:0000256" key="5">
    <source>
        <dbReference type="ARBA" id="ARBA00022490"/>
    </source>
</evidence>
<evidence type="ECO:0000256" key="7">
    <source>
        <dbReference type="ARBA" id="ARBA00022915"/>
    </source>
</evidence>
<dbReference type="CDD" id="cd00950">
    <property type="entry name" value="DHDPS"/>
    <property type="match status" value="1"/>
</dbReference>
<dbReference type="EMBL" id="AZFT01000053">
    <property type="protein sequence ID" value="KRL83837.1"/>
    <property type="molecule type" value="Genomic_DNA"/>
</dbReference>
<evidence type="ECO:0000256" key="12">
    <source>
        <dbReference type="HAMAP-Rule" id="MF_00418"/>
    </source>
</evidence>
<proteinExistence type="inferred from homology"/>
<keyword evidence="5 12" id="KW-0963">Cytoplasm</keyword>
<evidence type="ECO:0000313" key="16">
    <source>
        <dbReference type="EMBL" id="KRL83837.1"/>
    </source>
</evidence>
<comment type="caution">
    <text evidence="12">Was originally thought to be a dihydrodipicolinate synthase (DHDPS), catalyzing the condensation of (S)-aspartate-beta-semialdehyde [(S)-ASA] and pyruvate to dihydrodipicolinate (DHDP). However, it was shown in E.coli that the product of the enzymatic reaction is not dihydrodipicolinate but in fact (4S)-4-hydroxy-2,3,4,5-tetrahydro-(2S)-dipicolinic acid (HTPA), and that the consecutive dehydration reaction leading to DHDP is not spontaneous but catalyzed by DapB.</text>
</comment>
<feature type="binding site" evidence="12 15">
    <location>
        <position position="205"/>
    </location>
    <ligand>
        <name>pyruvate</name>
        <dbReference type="ChEBI" id="CHEBI:15361"/>
    </ligand>
</feature>
<dbReference type="PRINTS" id="PR00146">
    <property type="entry name" value="DHPICSNTHASE"/>
</dbReference>
<evidence type="ECO:0000256" key="2">
    <source>
        <dbReference type="ARBA" id="ARBA00005120"/>
    </source>
</evidence>